<protein>
    <submittedName>
        <fullName evidence="2">Uncharacterized protein</fullName>
    </submittedName>
</protein>
<evidence type="ECO:0000313" key="3">
    <source>
        <dbReference type="Proteomes" id="UP000325577"/>
    </source>
</evidence>
<accession>A0A5J5AMU8</accession>
<gene>
    <name evidence="2" type="ORF">F0562_006247</name>
</gene>
<feature type="region of interest" description="Disordered" evidence="1">
    <location>
        <begin position="80"/>
        <end position="100"/>
    </location>
</feature>
<organism evidence="2 3">
    <name type="scientific">Nyssa sinensis</name>
    <dbReference type="NCBI Taxonomy" id="561372"/>
    <lineage>
        <taxon>Eukaryota</taxon>
        <taxon>Viridiplantae</taxon>
        <taxon>Streptophyta</taxon>
        <taxon>Embryophyta</taxon>
        <taxon>Tracheophyta</taxon>
        <taxon>Spermatophyta</taxon>
        <taxon>Magnoliopsida</taxon>
        <taxon>eudicotyledons</taxon>
        <taxon>Gunneridae</taxon>
        <taxon>Pentapetalae</taxon>
        <taxon>asterids</taxon>
        <taxon>Cornales</taxon>
        <taxon>Nyssaceae</taxon>
        <taxon>Nyssa</taxon>
    </lineage>
</organism>
<dbReference type="EMBL" id="CM018043">
    <property type="protein sequence ID" value="KAA8531538.1"/>
    <property type="molecule type" value="Genomic_DNA"/>
</dbReference>
<evidence type="ECO:0000256" key="1">
    <source>
        <dbReference type="SAM" id="MobiDB-lite"/>
    </source>
</evidence>
<feature type="compositionally biased region" description="Basic and acidic residues" evidence="1">
    <location>
        <begin position="80"/>
        <end position="90"/>
    </location>
</feature>
<dbReference type="AlphaFoldDB" id="A0A5J5AMU8"/>
<reference evidence="2 3" key="1">
    <citation type="submission" date="2019-09" db="EMBL/GenBank/DDBJ databases">
        <title>A chromosome-level genome assembly of the Chinese tupelo Nyssa sinensis.</title>
        <authorList>
            <person name="Yang X."/>
            <person name="Kang M."/>
            <person name="Yang Y."/>
            <person name="Xiong H."/>
            <person name="Wang M."/>
            <person name="Zhang Z."/>
            <person name="Wang Z."/>
            <person name="Wu H."/>
            <person name="Ma T."/>
            <person name="Liu J."/>
            <person name="Xi Z."/>
        </authorList>
    </citation>
    <scope>NUCLEOTIDE SEQUENCE [LARGE SCALE GENOMIC DNA]</scope>
    <source>
        <strain evidence="2">J267</strain>
        <tissue evidence="2">Leaf</tissue>
    </source>
</reference>
<keyword evidence="3" id="KW-1185">Reference proteome</keyword>
<name>A0A5J5AMU8_9ASTE</name>
<proteinExistence type="predicted"/>
<sequence length="100" mass="11890">MIRNPLTIYSHRTHKLDLVDSKKKQEDQTNYWSFVGNLDFQSGRKDDRFSRIREDETFFGGLDQHYVMKSLVELEDADMRLSQESQKEPSRGIGFPYKTR</sequence>
<dbReference type="Proteomes" id="UP000325577">
    <property type="component" value="Linkage Group LG2"/>
</dbReference>
<evidence type="ECO:0000313" key="2">
    <source>
        <dbReference type="EMBL" id="KAA8531538.1"/>
    </source>
</evidence>